<reference evidence="7" key="1">
    <citation type="journal article" date="2019" name="Int. J. Syst. Evol. Microbiol.">
        <title>The Global Catalogue of Microorganisms (GCM) 10K type strain sequencing project: providing services to taxonomists for standard genome sequencing and annotation.</title>
        <authorList>
            <consortium name="The Broad Institute Genomics Platform"/>
            <consortium name="The Broad Institute Genome Sequencing Center for Infectious Disease"/>
            <person name="Wu L."/>
            <person name="Ma J."/>
        </authorList>
    </citation>
    <scope>NUCLEOTIDE SEQUENCE [LARGE SCALE GENOMIC DNA]</scope>
    <source>
        <strain evidence="7">JCM 31486</strain>
    </source>
</reference>
<comment type="subcellular location">
    <subcellularLocation>
        <location evidence="1">Membrane</location>
        <topology evidence="1">Multi-pass membrane protein</topology>
    </subcellularLocation>
</comment>
<feature type="transmembrane region" description="Helical" evidence="5">
    <location>
        <begin position="65"/>
        <end position="82"/>
    </location>
</feature>
<dbReference type="PANTHER" id="PTHR42718:SF42">
    <property type="entry name" value="EXPORT PROTEIN"/>
    <property type="match status" value="1"/>
</dbReference>
<keyword evidence="4 5" id="KW-0472">Membrane</keyword>
<protein>
    <submittedName>
        <fullName evidence="6">MFS transporter</fullName>
    </submittedName>
</protein>
<keyword evidence="3 5" id="KW-1133">Transmembrane helix</keyword>
<name>A0ABW3MHQ5_9PSEU</name>
<evidence type="ECO:0000313" key="7">
    <source>
        <dbReference type="Proteomes" id="UP001597045"/>
    </source>
</evidence>
<evidence type="ECO:0000256" key="5">
    <source>
        <dbReference type="SAM" id="Phobius"/>
    </source>
</evidence>
<evidence type="ECO:0000256" key="1">
    <source>
        <dbReference type="ARBA" id="ARBA00004141"/>
    </source>
</evidence>
<evidence type="ECO:0000256" key="3">
    <source>
        <dbReference type="ARBA" id="ARBA00022989"/>
    </source>
</evidence>
<sequence length="263" mass="28219">AAMGMWAAVAGVATMAGPVAGGLLVQTAGWEWIFFVNVPIGVTALVLVFALVPNWVPGHSHRFDVPGIVLSSLGLLALVFGLQNGQQYHWGEVVWGITITEIIAAGVVLLVAFVVWQAHNRNEPLLPLNLFANRTFSFGNLTNLSIGFAMTAMFVPFVIFMQTVRGFGYRFPAFLVGRGTASLRQSVLESPAVTSVELRQEAATGDPWPPYATNVREASYRITDEDVRQLVDNGHSEDEIFEVTVAAAVGASLSAYEAPNSAG</sequence>
<gene>
    <name evidence="6" type="ORF">ACFQ1S_27135</name>
</gene>
<proteinExistence type="predicted"/>
<dbReference type="Gene3D" id="1.20.1250.20">
    <property type="entry name" value="MFS general substrate transporter like domains"/>
    <property type="match status" value="1"/>
</dbReference>
<keyword evidence="7" id="KW-1185">Reference proteome</keyword>
<dbReference type="InterPro" id="IPR036259">
    <property type="entry name" value="MFS_trans_sf"/>
</dbReference>
<feature type="transmembrane region" description="Helical" evidence="5">
    <location>
        <begin position="136"/>
        <end position="160"/>
    </location>
</feature>
<dbReference type="Pfam" id="PF07690">
    <property type="entry name" value="MFS_1"/>
    <property type="match status" value="1"/>
</dbReference>
<dbReference type="Proteomes" id="UP001597045">
    <property type="component" value="Unassembled WGS sequence"/>
</dbReference>
<comment type="caution">
    <text evidence="6">The sequence shown here is derived from an EMBL/GenBank/DDBJ whole genome shotgun (WGS) entry which is preliminary data.</text>
</comment>
<feature type="transmembrane region" description="Helical" evidence="5">
    <location>
        <begin position="6"/>
        <end position="25"/>
    </location>
</feature>
<feature type="transmembrane region" description="Helical" evidence="5">
    <location>
        <begin position="94"/>
        <end position="116"/>
    </location>
</feature>
<evidence type="ECO:0000256" key="4">
    <source>
        <dbReference type="ARBA" id="ARBA00023136"/>
    </source>
</evidence>
<dbReference type="EMBL" id="JBHTIS010001888">
    <property type="protein sequence ID" value="MFD1048950.1"/>
    <property type="molecule type" value="Genomic_DNA"/>
</dbReference>
<accession>A0ABW3MHQ5</accession>
<dbReference type="PANTHER" id="PTHR42718">
    <property type="entry name" value="MAJOR FACILITATOR SUPERFAMILY MULTIDRUG TRANSPORTER MFSC"/>
    <property type="match status" value="1"/>
</dbReference>
<dbReference type="InterPro" id="IPR011701">
    <property type="entry name" value="MFS"/>
</dbReference>
<evidence type="ECO:0000313" key="6">
    <source>
        <dbReference type="EMBL" id="MFD1048950.1"/>
    </source>
</evidence>
<evidence type="ECO:0000256" key="2">
    <source>
        <dbReference type="ARBA" id="ARBA00022692"/>
    </source>
</evidence>
<feature type="non-terminal residue" evidence="6">
    <location>
        <position position="1"/>
    </location>
</feature>
<dbReference type="SUPFAM" id="SSF103473">
    <property type="entry name" value="MFS general substrate transporter"/>
    <property type="match status" value="1"/>
</dbReference>
<feature type="transmembrane region" description="Helical" evidence="5">
    <location>
        <begin position="32"/>
        <end position="53"/>
    </location>
</feature>
<keyword evidence="2 5" id="KW-0812">Transmembrane</keyword>
<organism evidence="6 7">
    <name type="scientific">Kibdelosporangium lantanae</name>
    <dbReference type="NCBI Taxonomy" id="1497396"/>
    <lineage>
        <taxon>Bacteria</taxon>
        <taxon>Bacillati</taxon>
        <taxon>Actinomycetota</taxon>
        <taxon>Actinomycetes</taxon>
        <taxon>Pseudonocardiales</taxon>
        <taxon>Pseudonocardiaceae</taxon>
        <taxon>Kibdelosporangium</taxon>
    </lineage>
</organism>